<keyword evidence="2" id="KW-1133">Transmembrane helix</keyword>
<feature type="region of interest" description="Disordered" evidence="1">
    <location>
        <begin position="211"/>
        <end position="247"/>
    </location>
</feature>
<evidence type="ECO:0000313" key="4">
    <source>
        <dbReference type="EMBL" id="UQF79300.1"/>
    </source>
</evidence>
<feature type="transmembrane region" description="Helical" evidence="2">
    <location>
        <begin position="66"/>
        <end position="88"/>
    </location>
</feature>
<organism evidence="4 5">
    <name type="scientific">Actinomyces graevenitzii</name>
    <dbReference type="NCBI Taxonomy" id="55565"/>
    <lineage>
        <taxon>Bacteria</taxon>
        <taxon>Bacillati</taxon>
        <taxon>Actinomycetota</taxon>
        <taxon>Actinomycetes</taxon>
        <taxon>Actinomycetales</taxon>
        <taxon>Actinomycetaceae</taxon>
        <taxon>Actinomyces</taxon>
    </lineage>
</organism>
<accession>A0A9E7AF77</accession>
<dbReference type="AlphaFoldDB" id="A0A9E7AF77"/>
<protein>
    <submittedName>
        <fullName evidence="4">DUF4129 domain-containing protein</fullName>
    </submittedName>
</protein>
<evidence type="ECO:0000256" key="1">
    <source>
        <dbReference type="SAM" id="MobiDB-lite"/>
    </source>
</evidence>
<sequence>MNLIWKLALLPTWSQPTPSPDEARQQAHHELSKVAYKPKQNILEKLFKWLDSTLSKAKLNLGLPEWVGVLLTFLIFMALLALLLYLATKITLARRKRKSKALFDDKRDASMLTLSANKAAAAGDWVSAVVDRFRAIIRSLDERALLEDYPGMTAQEAGQLGAQVMPNLNESFAYAANLFDRARYGHEETGPSDDQWMRDFAVTVTKTPGITHQSAHNLTPELTHGSAGPLDVNPYASNPYATKGRRR</sequence>
<dbReference type="EMBL" id="CP097095">
    <property type="protein sequence ID" value="UQF79300.1"/>
    <property type="molecule type" value="Genomic_DNA"/>
</dbReference>
<name>A0A9E7AF77_9ACTO</name>
<gene>
    <name evidence="4" type="ORF">M3I41_06845</name>
</gene>
<dbReference type="InterPro" id="IPR025403">
    <property type="entry name" value="TgpA-like_C"/>
</dbReference>
<evidence type="ECO:0000256" key="2">
    <source>
        <dbReference type="SAM" id="Phobius"/>
    </source>
</evidence>
<dbReference type="Pfam" id="PF13559">
    <property type="entry name" value="DUF4129"/>
    <property type="match status" value="1"/>
</dbReference>
<dbReference type="Proteomes" id="UP000830236">
    <property type="component" value="Chromosome"/>
</dbReference>
<evidence type="ECO:0000259" key="3">
    <source>
        <dbReference type="Pfam" id="PF13559"/>
    </source>
</evidence>
<keyword evidence="2" id="KW-0472">Membrane</keyword>
<proteinExistence type="predicted"/>
<reference evidence="4" key="1">
    <citation type="submission" date="2022-05" db="EMBL/GenBank/DDBJ databases">
        <title>Using nanopore sequencing to obtain complete genomes from saliva samples.</title>
        <authorList>
            <person name="Baker J.L."/>
        </authorList>
    </citation>
    <scope>NUCLEOTIDE SEQUENCE</scope>
    <source>
        <strain evidence="4">JCVI-JB-Ag32</strain>
    </source>
</reference>
<keyword evidence="2" id="KW-0812">Transmembrane</keyword>
<feature type="domain" description="Protein-glutamine gamma-glutamyltransferase-like C-terminal" evidence="3">
    <location>
        <begin position="132"/>
        <end position="195"/>
    </location>
</feature>
<evidence type="ECO:0000313" key="5">
    <source>
        <dbReference type="Proteomes" id="UP000830236"/>
    </source>
</evidence>
<dbReference type="KEGG" id="agh:M3I41_06845"/>